<proteinExistence type="predicted"/>
<dbReference type="EC" id="2.7.13.3" evidence="3"/>
<evidence type="ECO:0000256" key="8">
    <source>
        <dbReference type="ARBA" id="ARBA00022989"/>
    </source>
</evidence>
<dbReference type="SUPFAM" id="SSF55874">
    <property type="entry name" value="ATPase domain of HSP90 chaperone/DNA topoisomerase II/histidine kinase"/>
    <property type="match status" value="1"/>
</dbReference>
<dbReference type="Proteomes" id="UP000245086">
    <property type="component" value="Unassembled WGS sequence"/>
</dbReference>
<evidence type="ECO:0000256" key="6">
    <source>
        <dbReference type="ARBA" id="ARBA00022692"/>
    </source>
</evidence>
<feature type="transmembrane region" description="Helical" evidence="11">
    <location>
        <begin position="171"/>
        <end position="191"/>
    </location>
</feature>
<keyword evidence="7 13" id="KW-0418">Kinase</keyword>
<dbReference type="InterPro" id="IPR050428">
    <property type="entry name" value="TCS_sensor_his_kinase"/>
</dbReference>
<evidence type="ECO:0000256" key="11">
    <source>
        <dbReference type="SAM" id="Phobius"/>
    </source>
</evidence>
<evidence type="ECO:0000256" key="5">
    <source>
        <dbReference type="ARBA" id="ARBA00022679"/>
    </source>
</evidence>
<name>A0A2P2ED25_9PROT</name>
<dbReference type="RefSeq" id="WP_192576340.1">
    <property type="nucleotide sequence ID" value="NZ_BFBR01000009.1"/>
</dbReference>
<dbReference type="InterPro" id="IPR005467">
    <property type="entry name" value="His_kinase_dom"/>
</dbReference>
<feature type="domain" description="Histidine kinase" evidence="12">
    <location>
        <begin position="247"/>
        <end position="451"/>
    </location>
</feature>
<protein>
    <recommendedName>
        <fullName evidence="3">histidine kinase</fullName>
        <ecNumber evidence="3">2.7.13.3</ecNumber>
    </recommendedName>
</protein>
<dbReference type="EMBL" id="BFBR01000009">
    <property type="protein sequence ID" value="GBF58954.1"/>
    <property type="molecule type" value="Genomic_DNA"/>
</dbReference>
<dbReference type="InterPro" id="IPR036890">
    <property type="entry name" value="HATPase_C_sf"/>
</dbReference>
<dbReference type="PROSITE" id="PS50109">
    <property type="entry name" value="HIS_KIN"/>
    <property type="match status" value="1"/>
</dbReference>
<dbReference type="Gene3D" id="3.30.565.10">
    <property type="entry name" value="Histidine kinase-like ATPase, C-terminal domain"/>
    <property type="match status" value="1"/>
</dbReference>
<keyword evidence="5 13" id="KW-0808">Transferase</keyword>
<dbReference type="Gene3D" id="1.10.287.130">
    <property type="match status" value="1"/>
</dbReference>
<keyword evidence="8 11" id="KW-1133">Transmembrane helix</keyword>
<evidence type="ECO:0000256" key="2">
    <source>
        <dbReference type="ARBA" id="ARBA00004370"/>
    </source>
</evidence>
<keyword evidence="10" id="KW-0175">Coiled coil</keyword>
<evidence type="ECO:0000256" key="4">
    <source>
        <dbReference type="ARBA" id="ARBA00022553"/>
    </source>
</evidence>
<feature type="coiled-coil region" evidence="10">
    <location>
        <begin position="224"/>
        <end position="251"/>
    </location>
</feature>
<reference evidence="13 14" key="1">
    <citation type="journal article" date="2018" name="Genome Announc.">
        <title>Draft Genome Sequence of "Candidatus Phycosocius bacilliformis," an Alphaproteobacterial Ectosymbiont of the Hydrocarbon-Producing Green Alga Botryococcus braunii.</title>
        <authorList>
            <person name="Tanabe Y."/>
            <person name="Yamaguchi H."/>
            <person name="Watanabe M.M."/>
        </authorList>
    </citation>
    <scope>NUCLEOTIDE SEQUENCE [LARGE SCALE GENOMIC DNA]</scope>
    <source>
        <strain evidence="13 14">BOTRYCO-2</strain>
    </source>
</reference>
<keyword evidence="14" id="KW-1185">Reference proteome</keyword>
<dbReference type="PANTHER" id="PTHR45436:SF5">
    <property type="entry name" value="SENSOR HISTIDINE KINASE TRCS"/>
    <property type="match status" value="1"/>
</dbReference>
<dbReference type="SMART" id="SM00387">
    <property type="entry name" value="HATPase_c"/>
    <property type="match status" value="1"/>
</dbReference>
<evidence type="ECO:0000256" key="10">
    <source>
        <dbReference type="SAM" id="Coils"/>
    </source>
</evidence>
<dbReference type="PRINTS" id="PR00344">
    <property type="entry name" value="BCTRLSENSOR"/>
</dbReference>
<keyword evidence="9 11" id="KW-0472">Membrane</keyword>
<organism evidence="13 14">
    <name type="scientific">Candidatus Phycosocius bacilliformis</name>
    <dbReference type="NCBI Taxonomy" id="1445552"/>
    <lineage>
        <taxon>Bacteria</taxon>
        <taxon>Pseudomonadati</taxon>
        <taxon>Pseudomonadota</taxon>
        <taxon>Alphaproteobacteria</taxon>
        <taxon>Caulobacterales</taxon>
        <taxon>Caulobacterales incertae sedis</taxon>
        <taxon>Candidatus Phycosocius</taxon>
    </lineage>
</organism>
<evidence type="ECO:0000256" key="1">
    <source>
        <dbReference type="ARBA" id="ARBA00000085"/>
    </source>
</evidence>
<evidence type="ECO:0000256" key="7">
    <source>
        <dbReference type="ARBA" id="ARBA00022777"/>
    </source>
</evidence>
<evidence type="ECO:0000259" key="12">
    <source>
        <dbReference type="PROSITE" id="PS50109"/>
    </source>
</evidence>
<comment type="subcellular location">
    <subcellularLocation>
        <location evidence="2">Membrane</location>
    </subcellularLocation>
</comment>
<dbReference type="AlphaFoldDB" id="A0A2P2ED25"/>
<feature type="transmembrane region" description="Helical" evidence="11">
    <location>
        <begin position="7"/>
        <end position="28"/>
    </location>
</feature>
<keyword evidence="6 11" id="KW-0812">Transmembrane</keyword>
<dbReference type="InterPro" id="IPR004358">
    <property type="entry name" value="Sig_transdc_His_kin-like_C"/>
</dbReference>
<dbReference type="GO" id="GO:0004673">
    <property type="term" value="F:protein histidine kinase activity"/>
    <property type="evidence" value="ECO:0007669"/>
    <property type="project" value="UniProtKB-EC"/>
</dbReference>
<gene>
    <name evidence="13" type="primary">phoQ_2</name>
    <name evidence="13" type="ORF">PbB2_02645</name>
</gene>
<dbReference type="GO" id="GO:0005886">
    <property type="term" value="C:plasma membrane"/>
    <property type="evidence" value="ECO:0007669"/>
    <property type="project" value="TreeGrafter"/>
</dbReference>
<dbReference type="Pfam" id="PF02518">
    <property type="entry name" value="HATPase_c"/>
    <property type="match status" value="1"/>
</dbReference>
<evidence type="ECO:0000256" key="9">
    <source>
        <dbReference type="ARBA" id="ARBA00023136"/>
    </source>
</evidence>
<dbReference type="GO" id="GO:0000160">
    <property type="term" value="P:phosphorelay signal transduction system"/>
    <property type="evidence" value="ECO:0007669"/>
    <property type="project" value="TreeGrafter"/>
</dbReference>
<evidence type="ECO:0000256" key="3">
    <source>
        <dbReference type="ARBA" id="ARBA00012438"/>
    </source>
</evidence>
<evidence type="ECO:0000313" key="13">
    <source>
        <dbReference type="EMBL" id="GBF58954.1"/>
    </source>
</evidence>
<keyword evidence="4" id="KW-0597">Phosphoprotein</keyword>
<dbReference type="PANTHER" id="PTHR45436">
    <property type="entry name" value="SENSOR HISTIDINE KINASE YKOH"/>
    <property type="match status" value="1"/>
</dbReference>
<sequence length="460" mass="50066">MAKSLRVGLWAIGLISAIILPLITALGFRAAFESHVYKSTASELEADLRFMTRGLKLENGLITLVPKTLPDPRFEEPLSGLYWQIVDDKSKTTVRSGSLVTFTIALPQDDLPLNIVHRHIVLGPDGTELMVLERRIPEGVKGKQSWRFAVAIERDLLERQVHAIMSDTMPVFILLGLGLLVLTFIQGQILLGPLNQASRALSLVHAGLQERLTSTVPSELDDFARDFDALLDASERQAREARERAADLAHSLRTPLAVLMARADEIEIAGLSAAAASIRDIVGGLEHRATRDLARAHIHGPILGRLVELPLAPIINQIANALARSSATENLTWDVQVDADHKVKLDQSDLTELIGSLLDNARKWAKSRIKIATICDPSRLRIIIDDDGPGIEPHLRRMAISRGQKFDAHLSGTGLGLSIAQEIIQAYGGSLELSDGVLGGLRVTLNLPHASIGLHGARST</sequence>
<dbReference type="InterPro" id="IPR003594">
    <property type="entry name" value="HATPase_dom"/>
</dbReference>
<accession>A0A2P2ED25</accession>
<comment type="caution">
    <text evidence="13">The sequence shown here is derived from an EMBL/GenBank/DDBJ whole genome shotgun (WGS) entry which is preliminary data.</text>
</comment>
<evidence type="ECO:0000313" key="14">
    <source>
        <dbReference type="Proteomes" id="UP000245086"/>
    </source>
</evidence>
<comment type="catalytic activity">
    <reaction evidence="1">
        <text>ATP + protein L-histidine = ADP + protein N-phospho-L-histidine.</text>
        <dbReference type="EC" id="2.7.13.3"/>
    </reaction>
</comment>